<dbReference type="PANTHER" id="PTHR32401">
    <property type="entry name" value="CONCANAVALIN A-LIKE LECTIN FAMILY PROTEIN"/>
    <property type="match status" value="1"/>
</dbReference>
<dbReference type="InterPro" id="IPR001220">
    <property type="entry name" value="Legume_lectin_dom"/>
</dbReference>
<dbReference type="AlphaFoldDB" id="A0A2K3JQV7"/>
<dbReference type="STRING" id="57577.A0A2K3JQV7"/>
<dbReference type="InterPro" id="IPR016363">
    <property type="entry name" value="L-lectin"/>
</dbReference>
<feature type="domain" description="Legume lectin" evidence="4">
    <location>
        <begin position="53"/>
        <end position="155"/>
    </location>
</feature>
<dbReference type="EMBL" id="ASHM01074493">
    <property type="protein sequence ID" value="PNX56424.1"/>
    <property type="molecule type" value="Genomic_DNA"/>
</dbReference>
<dbReference type="InterPro" id="IPR050258">
    <property type="entry name" value="Leguminous_Lectin"/>
</dbReference>
<accession>A0A2K3JQV7</accession>
<dbReference type="Pfam" id="PF00139">
    <property type="entry name" value="Lectin_legB"/>
    <property type="match status" value="2"/>
</dbReference>
<dbReference type="GO" id="GO:0030246">
    <property type="term" value="F:carbohydrate binding"/>
    <property type="evidence" value="ECO:0007669"/>
    <property type="project" value="UniProtKB-KW"/>
</dbReference>
<dbReference type="PROSITE" id="PS00308">
    <property type="entry name" value="LECTIN_LEGUME_ALPHA"/>
    <property type="match status" value="1"/>
</dbReference>
<dbReference type="Gene3D" id="2.60.120.200">
    <property type="match status" value="2"/>
</dbReference>
<name>A0A2K3JQV7_TRIPR</name>
<dbReference type="GO" id="GO:0009610">
    <property type="term" value="P:response to symbiotic fungus"/>
    <property type="evidence" value="ECO:0007669"/>
    <property type="project" value="UniProtKB-ARBA"/>
</dbReference>
<dbReference type="SUPFAM" id="SSF49899">
    <property type="entry name" value="Concanavalin A-like lectins/glucanases"/>
    <property type="match status" value="1"/>
</dbReference>
<sequence length="266" mass="29124">MALSNLKSNRTTLSSQLIKIFIAFLFLQYHNVNSQYSQSPIPSQQLSPSETFSFSITEFDEQNQNIFLGGDASTSGGILRLTKTDEYGKPLQNSVGRVTHFTPIHIWDKASGELADFSVGFSFNVNTNGSRLHGDGFTFFIGPVHFELPKNSSGGFTNGWDPATPSQFPHIGIDVGSIDSVATVNWPIDFVQTNALGVASINYNSESKKLSVFVVYPGSEREGISVSSIVDLRSVLPEWVRVGFTASTGELVETHDIINWSFESAL</sequence>
<evidence type="ECO:0000256" key="3">
    <source>
        <dbReference type="ARBA" id="ARBA00023180"/>
    </source>
</evidence>
<evidence type="ECO:0000313" key="5">
    <source>
        <dbReference type="EMBL" id="PNX56424.1"/>
    </source>
</evidence>
<reference evidence="5 6" key="1">
    <citation type="journal article" date="2014" name="Am. J. Bot.">
        <title>Genome assembly and annotation for red clover (Trifolium pratense; Fabaceae).</title>
        <authorList>
            <person name="Istvanek J."/>
            <person name="Jaros M."/>
            <person name="Krenek A."/>
            <person name="Repkova J."/>
        </authorList>
    </citation>
    <scope>NUCLEOTIDE SEQUENCE [LARGE SCALE GENOMIC DNA]</scope>
    <source>
        <strain evidence="6">cv. Tatra</strain>
        <tissue evidence="5">Young leaves</tissue>
    </source>
</reference>
<organism evidence="5 6">
    <name type="scientific">Trifolium pratense</name>
    <name type="common">Red clover</name>
    <dbReference type="NCBI Taxonomy" id="57577"/>
    <lineage>
        <taxon>Eukaryota</taxon>
        <taxon>Viridiplantae</taxon>
        <taxon>Streptophyta</taxon>
        <taxon>Embryophyta</taxon>
        <taxon>Tracheophyta</taxon>
        <taxon>Spermatophyta</taxon>
        <taxon>Magnoliopsida</taxon>
        <taxon>eudicotyledons</taxon>
        <taxon>Gunneridae</taxon>
        <taxon>Pentapetalae</taxon>
        <taxon>rosids</taxon>
        <taxon>fabids</taxon>
        <taxon>Fabales</taxon>
        <taxon>Fabaceae</taxon>
        <taxon>Papilionoideae</taxon>
        <taxon>50 kb inversion clade</taxon>
        <taxon>NPAAA clade</taxon>
        <taxon>Hologalegina</taxon>
        <taxon>IRL clade</taxon>
        <taxon>Trifolieae</taxon>
        <taxon>Trifolium</taxon>
    </lineage>
</organism>
<evidence type="ECO:0000256" key="1">
    <source>
        <dbReference type="ARBA" id="ARBA00007606"/>
    </source>
</evidence>
<gene>
    <name evidence="5" type="ORF">L195_g049874</name>
</gene>
<reference evidence="5 6" key="2">
    <citation type="journal article" date="2017" name="Front. Plant Sci.">
        <title>Gene Classification and Mining of Molecular Markers Useful in Red Clover (Trifolium pratense) Breeding.</title>
        <authorList>
            <person name="Istvanek J."/>
            <person name="Dluhosova J."/>
            <person name="Dluhos P."/>
            <person name="Patkova L."/>
            <person name="Nedelnik J."/>
            <person name="Repkova J."/>
        </authorList>
    </citation>
    <scope>NUCLEOTIDE SEQUENCE [LARGE SCALE GENOMIC DNA]</scope>
    <source>
        <strain evidence="6">cv. Tatra</strain>
        <tissue evidence="5">Young leaves</tissue>
    </source>
</reference>
<feature type="domain" description="Legume lectin" evidence="4">
    <location>
        <begin position="168"/>
        <end position="264"/>
    </location>
</feature>
<comment type="similarity">
    <text evidence="1">Belongs to the leguminous lectin family.</text>
</comment>
<dbReference type="PANTHER" id="PTHR32401:SF31">
    <property type="entry name" value="LECTIN 6"/>
    <property type="match status" value="1"/>
</dbReference>
<evidence type="ECO:0000259" key="4">
    <source>
        <dbReference type="Pfam" id="PF00139"/>
    </source>
</evidence>
<evidence type="ECO:0000313" key="6">
    <source>
        <dbReference type="Proteomes" id="UP000236291"/>
    </source>
</evidence>
<comment type="caution">
    <text evidence="5">The sequence shown here is derived from an EMBL/GenBank/DDBJ whole genome shotgun (WGS) entry which is preliminary data.</text>
</comment>
<protein>
    <submittedName>
        <fullName evidence="5">Lectin alpha chain</fullName>
    </submittedName>
</protein>
<keyword evidence="3" id="KW-0325">Glycoprotein</keyword>
<dbReference type="PIRSF" id="PIRSF002690">
    <property type="entry name" value="L-type_lectin_plant"/>
    <property type="match status" value="1"/>
</dbReference>
<dbReference type="CDD" id="cd06899">
    <property type="entry name" value="lectin_legume_LecRK_Arcelin_ConA"/>
    <property type="match status" value="1"/>
</dbReference>
<evidence type="ECO:0000256" key="2">
    <source>
        <dbReference type="ARBA" id="ARBA00022734"/>
    </source>
</evidence>
<dbReference type="InterPro" id="IPR000985">
    <property type="entry name" value="Lectin_LegA_CS"/>
</dbReference>
<dbReference type="Proteomes" id="UP000236291">
    <property type="component" value="Unassembled WGS sequence"/>
</dbReference>
<keyword evidence="2" id="KW-0430">Lectin</keyword>
<proteinExistence type="inferred from homology"/>
<dbReference type="InterPro" id="IPR013320">
    <property type="entry name" value="ConA-like_dom_sf"/>
</dbReference>